<sequence>MLYKKVILCLLLCLPSLLWGQRSERTPTLTHPTLYVGASAGASASQLLFMPSVSQTLLQGIRVGFMATLANSEYTDFTFEVAYNQRGWQESRAQGTDKERFYLRKMNFIDFPILCHLYYPIRRAKVGIKMGPQIGLFLGETITSKGTSFTPQERVRQSLKVVNTFAWGLMGGPSISYSWGRHRIEMDILVYYGFNDIFSTTIRDPYSKSSELFGMLKLNYLFRLL</sequence>
<dbReference type="AlphaFoldDB" id="A0A0A2G6S9"/>
<feature type="chain" id="PRO_5001987641" description="Outer membrane protein beta-barrel domain-containing protein" evidence="1">
    <location>
        <begin position="21"/>
        <end position="225"/>
    </location>
</feature>
<dbReference type="RefSeq" id="WP_036883581.1">
    <property type="nucleotide sequence ID" value="NZ_JQZW01000008.1"/>
</dbReference>
<dbReference type="Proteomes" id="UP000030134">
    <property type="component" value="Unassembled WGS sequence"/>
</dbReference>
<dbReference type="STRING" id="266762.HQ36_04025"/>
<evidence type="ECO:0000256" key="1">
    <source>
        <dbReference type="SAM" id="SignalP"/>
    </source>
</evidence>
<comment type="caution">
    <text evidence="3">The sequence shown here is derived from an EMBL/GenBank/DDBJ whole genome shotgun (WGS) entry which is preliminary data.</text>
</comment>
<dbReference type="EMBL" id="JQZW01000008">
    <property type="protein sequence ID" value="KGN98090.1"/>
    <property type="molecule type" value="Genomic_DNA"/>
</dbReference>
<keyword evidence="1" id="KW-0732">Signal</keyword>
<protein>
    <recommendedName>
        <fullName evidence="2">Outer membrane protein beta-barrel domain-containing protein</fullName>
    </recommendedName>
</protein>
<dbReference type="OrthoDB" id="977141at2"/>
<feature type="signal peptide" evidence="1">
    <location>
        <begin position="1"/>
        <end position="20"/>
    </location>
</feature>
<organism evidence="3 4">
    <name type="scientific">Porphyromonas gingivicanis</name>
    <dbReference type="NCBI Taxonomy" id="266762"/>
    <lineage>
        <taxon>Bacteria</taxon>
        <taxon>Pseudomonadati</taxon>
        <taxon>Bacteroidota</taxon>
        <taxon>Bacteroidia</taxon>
        <taxon>Bacteroidales</taxon>
        <taxon>Porphyromonadaceae</taxon>
        <taxon>Porphyromonas</taxon>
    </lineage>
</organism>
<dbReference type="InterPro" id="IPR025665">
    <property type="entry name" value="Beta-barrel_OMP_2"/>
</dbReference>
<keyword evidence="4" id="KW-1185">Reference proteome</keyword>
<reference evidence="3 4" key="1">
    <citation type="submission" date="2014-08" db="EMBL/GenBank/DDBJ databases">
        <title>Porphyromonas gingivicanis strain:COT-022_OH1391 Genome sequencing.</title>
        <authorList>
            <person name="Wallis C."/>
            <person name="Deusch O."/>
            <person name="O'Flynn C."/>
            <person name="Davis I."/>
            <person name="Jospin G."/>
            <person name="Darling A.E."/>
            <person name="Coil D.A."/>
            <person name="Alexiev A."/>
            <person name="Horsfall A."/>
            <person name="Kirkwood N."/>
            <person name="Harris S."/>
            <person name="Eisen J.A."/>
        </authorList>
    </citation>
    <scope>NUCLEOTIDE SEQUENCE [LARGE SCALE GENOMIC DNA]</scope>
    <source>
        <strain evidence="4">COT-022 OH1391</strain>
    </source>
</reference>
<proteinExistence type="predicted"/>
<name>A0A0A2G6S9_9PORP</name>
<accession>A0A0A2G6S9</accession>
<evidence type="ECO:0000259" key="2">
    <source>
        <dbReference type="Pfam" id="PF13568"/>
    </source>
</evidence>
<evidence type="ECO:0000313" key="3">
    <source>
        <dbReference type="EMBL" id="KGN98090.1"/>
    </source>
</evidence>
<gene>
    <name evidence="3" type="ORF">HQ36_04025</name>
</gene>
<feature type="domain" description="Outer membrane protein beta-barrel" evidence="2">
    <location>
        <begin position="33"/>
        <end position="198"/>
    </location>
</feature>
<dbReference type="Pfam" id="PF13568">
    <property type="entry name" value="OMP_b-brl_2"/>
    <property type="match status" value="1"/>
</dbReference>
<evidence type="ECO:0000313" key="4">
    <source>
        <dbReference type="Proteomes" id="UP000030134"/>
    </source>
</evidence>